<gene>
    <name evidence="3" type="ORF">VaNZ11_003665</name>
</gene>
<evidence type="ECO:0000313" key="4">
    <source>
        <dbReference type="Proteomes" id="UP001165090"/>
    </source>
</evidence>
<evidence type="ECO:0000313" key="3">
    <source>
        <dbReference type="EMBL" id="GLI61310.1"/>
    </source>
</evidence>
<dbReference type="InterPro" id="IPR002044">
    <property type="entry name" value="CBM20"/>
</dbReference>
<dbReference type="Pfam" id="PF00686">
    <property type="entry name" value="CBM_20"/>
    <property type="match status" value="1"/>
</dbReference>
<feature type="compositionally biased region" description="Basic and acidic residues" evidence="1">
    <location>
        <begin position="339"/>
        <end position="348"/>
    </location>
</feature>
<feature type="compositionally biased region" description="Low complexity" evidence="1">
    <location>
        <begin position="276"/>
        <end position="293"/>
    </location>
</feature>
<keyword evidence="4" id="KW-1185">Reference proteome</keyword>
<organism evidence="3 4">
    <name type="scientific">Volvox africanus</name>
    <dbReference type="NCBI Taxonomy" id="51714"/>
    <lineage>
        <taxon>Eukaryota</taxon>
        <taxon>Viridiplantae</taxon>
        <taxon>Chlorophyta</taxon>
        <taxon>core chlorophytes</taxon>
        <taxon>Chlorophyceae</taxon>
        <taxon>CS clade</taxon>
        <taxon>Chlamydomonadales</taxon>
        <taxon>Volvocaceae</taxon>
        <taxon>Volvox</taxon>
    </lineage>
</organism>
<accession>A0ABQ5RUV3</accession>
<dbReference type="PANTHER" id="PTHR15048">
    <property type="entry name" value="STARCH-BINDING DOMAIN-CONTAINING PROTEIN 1"/>
    <property type="match status" value="1"/>
</dbReference>
<sequence length="611" mass="65737">INLPFSMALGFGSQQLSTKSVQLGSAAIQAHRHSRRCLSIGGRFGRLLDANVLDSGQSMRYRPGLVFALKTELPLVQRCVDPTDPLTHHNDFVRYRFVVPQYVTTFGQTLRVVGSLPELGGWNPYSAPSMTWSDGHQWSLECTLPQCSFEFKITVFEGQAVKWEGGSNRVVHAEDAGGDIVPVEIVVWLTCNFNATTNTQMQLAVPRGNIQDTYETGKATLEFLKLRKSKLGHDTEQDSSPEARLQYTAELARLTEAVAEQSTVVHQLSDWLGHEAATSRGASRRNGSSSTAAYTEDEENSLLLLAIDSVRVPRALRRISFVQPPWTSGLTAALSSGKESAEKSDGTEVKGAPTNSPFLRGELDSRADDIMGAAEVLLQELKQSSSPDVQQASLDWASLAQEAGQVAVALEALGGDDSPTDHALQRQLRRFAAVGCELAGGNMAAVVATEATAVSIDVDSSTQISATETGVPLVLTNLQDAVVPPSASTAVEVAASNTGGQLVPPLTSPSPSPPGPVEASPWQRLAANMKDTLGVNGPLPVVAFEQEAVQRIESNGQSQQALIEQNGTGQLEPWKPDPNPLQQEAPVGTVRGWRWPKLNFNLRAFLDSLFL</sequence>
<dbReference type="EMBL" id="BSDZ01000010">
    <property type="protein sequence ID" value="GLI61310.1"/>
    <property type="molecule type" value="Genomic_DNA"/>
</dbReference>
<feature type="non-terminal residue" evidence="3">
    <location>
        <position position="1"/>
    </location>
</feature>
<feature type="domain" description="CBM20" evidence="2">
    <location>
        <begin position="87"/>
        <end position="190"/>
    </location>
</feature>
<reference evidence="3 4" key="1">
    <citation type="journal article" date="2023" name="IScience">
        <title>Expanded male sex-determining region conserved during the evolution of homothallism in the green alga Volvox.</title>
        <authorList>
            <person name="Yamamoto K."/>
            <person name="Matsuzaki R."/>
            <person name="Mahakham W."/>
            <person name="Heman W."/>
            <person name="Sekimoto H."/>
            <person name="Kawachi M."/>
            <person name="Minakuchi Y."/>
            <person name="Toyoda A."/>
            <person name="Nozaki H."/>
        </authorList>
    </citation>
    <scope>NUCLEOTIDE SEQUENCE [LARGE SCALE GENOMIC DNA]</scope>
    <source>
        <strain evidence="3 4">NIES-4468</strain>
    </source>
</reference>
<dbReference type="InterPro" id="IPR013783">
    <property type="entry name" value="Ig-like_fold"/>
</dbReference>
<comment type="caution">
    <text evidence="3">The sequence shown here is derived from an EMBL/GenBank/DDBJ whole genome shotgun (WGS) entry which is preliminary data.</text>
</comment>
<dbReference type="Proteomes" id="UP001165090">
    <property type="component" value="Unassembled WGS sequence"/>
</dbReference>
<dbReference type="CDD" id="cd05467">
    <property type="entry name" value="CBM20"/>
    <property type="match status" value="1"/>
</dbReference>
<feature type="region of interest" description="Disordered" evidence="1">
    <location>
        <begin position="333"/>
        <end position="361"/>
    </location>
</feature>
<dbReference type="PROSITE" id="PS51166">
    <property type="entry name" value="CBM20"/>
    <property type="match status" value="1"/>
</dbReference>
<feature type="region of interest" description="Disordered" evidence="1">
    <location>
        <begin position="276"/>
        <end position="295"/>
    </location>
</feature>
<dbReference type="SUPFAM" id="SSF49452">
    <property type="entry name" value="Starch-binding domain-like"/>
    <property type="match status" value="1"/>
</dbReference>
<proteinExistence type="predicted"/>
<protein>
    <recommendedName>
        <fullName evidence="2">CBM20 domain-containing protein</fullName>
    </recommendedName>
</protein>
<dbReference type="Gene3D" id="2.60.40.10">
    <property type="entry name" value="Immunoglobulins"/>
    <property type="match status" value="1"/>
</dbReference>
<dbReference type="InterPro" id="IPR013784">
    <property type="entry name" value="Carb-bd-like_fold"/>
</dbReference>
<evidence type="ECO:0000256" key="1">
    <source>
        <dbReference type="SAM" id="MobiDB-lite"/>
    </source>
</evidence>
<dbReference type="PANTHER" id="PTHR15048:SF0">
    <property type="entry name" value="STARCH-BINDING DOMAIN-CONTAINING PROTEIN 1"/>
    <property type="match status" value="1"/>
</dbReference>
<dbReference type="SMART" id="SM01065">
    <property type="entry name" value="CBM_2"/>
    <property type="match status" value="1"/>
</dbReference>
<name>A0ABQ5RUV3_9CHLO</name>
<evidence type="ECO:0000259" key="2">
    <source>
        <dbReference type="PROSITE" id="PS51166"/>
    </source>
</evidence>